<name>A0ABT9PTY7_9HYPH</name>
<dbReference type="EMBL" id="JAUSRF010000008">
    <property type="protein sequence ID" value="MDP9837922.1"/>
    <property type="molecule type" value="Genomic_DNA"/>
</dbReference>
<dbReference type="Proteomes" id="UP001241472">
    <property type="component" value="Unassembled WGS sequence"/>
</dbReference>
<accession>A0ABT9PTY7</accession>
<protein>
    <submittedName>
        <fullName evidence="2">Uncharacterized protein</fullName>
    </submittedName>
</protein>
<feature type="compositionally biased region" description="Low complexity" evidence="1">
    <location>
        <begin position="10"/>
        <end position="19"/>
    </location>
</feature>
<organism evidence="2 3">
    <name type="scientific">Neorhizobium huautlense</name>
    <dbReference type="NCBI Taxonomy" id="67774"/>
    <lineage>
        <taxon>Bacteria</taxon>
        <taxon>Pseudomonadati</taxon>
        <taxon>Pseudomonadota</taxon>
        <taxon>Alphaproteobacteria</taxon>
        <taxon>Hyphomicrobiales</taxon>
        <taxon>Rhizobiaceae</taxon>
        <taxon>Rhizobium/Agrobacterium group</taxon>
        <taxon>Neorhizobium</taxon>
    </lineage>
</organism>
<feature type="region of interest" description="Disordered" evidence="1">
    <location>
        <begin position="1"/>
        <end position="35"/>
    </location>
</feature>
<proteinExistence type="predicted"/>
<comment type="caution">
    <text evidence="2">The sequence shown here is derived from an EMBL/GenBank/DDBJ whole genome shotgun (WGS) entry which is preliminary data.</text>
</comment>
<keyword evidence="3" id="KW-1185">Reference proteome</keyword>
<evidence type="ECO:0000313" key="3">
    <source>
        <dbReference type="Proteomes" id="UP001241472"/>
    </source>
</evidence>
<evidence type="ECO:0000256" key="1">
    <source>
        <dbReference type="SAM" id="MobiDB-lite"/>
    </source>
</evidence>
<reference evidence="2 3" key="1">
    <citation type="submission" date="2023-07" db="EMBL/GenBank/DDBJ databases">
        <title>Sorghum-associated microbial communities from plants grown in Nebraska, USA.</title>
        <authorList>
            <person name="Schachtman D."/>
        </authorList>
    </citation>
    <scope>NUCLEOTIDE SEQUENCE [LARGE SCALE GENOMIC DNA]</scope>
    <source>
        <strain evidence="2 3">DS1307</strain>
    </source>
</reference>
<gene>
    <name evidence="2" type="ORF">J2T09_002682</name>
</gene>
<evidence type="ECO:0000313" key="2">
    <source>
        <dbReference type="EMBL" id="MDP9837922.1"/>
    </source>
</evidence>
<sequence>MSMGWDCRPALGAAAASPAKRGVSLRPDIRESEEV</sequence>